<gene>
    <name evidence="2" type="ORF">PQJ61_01760</name>
</gene>
<sequence>MQSEKKTESKTVLIIFLAVMAAMIISGIVFYAELKELMNRPRLYPHVLFAHIVAVTLFFANAIVGMLWESRSLASGKKEVILHTYNTVAWLDARFSSPLIVASVITGVTLTLMLGDIWKIGWLFWAFVLFMFSGATWIISDIPTQYKIKELMENLSPEDPELPAELVRLLKLRLKISLLGVLPLFAVFILMVYKPGIPSLVPG</sequence>
<feature type="transmembrane region" description="Helical" evidence="1">
    <location>
        <begin position="120"/>
        <end position="139"/>
    </location>
</feature>
<evidence type="ECO:0000256" key="1">
    <source>
        <dbReference type="SAM" id="Phobius"/>
    </source>
</evidence>
<evidence type="ECO:0000313" key="2">
    <source>
        <dbReference type="EMBL" id="MDC7225471.1"/>
    </source>
</evidence>
<name>A0AAJ1IFZ7_9SPIO</name>
<evidence type="ECO:0000313" key="3">
    <source>
        <dbReference type="Proteomes" id="UP001221217"/>
    </source>
</evidence>
<feature type="transmembrane region" description="Helical" evidence="1">
    <location>
        <begin position="95"/>
        <end position="114"/>
    </location>
</feature>
<keyword evidence="1" id="KW-0472">Membrane</keyword>
<protein>
    <submittedName>
        <fullName evidence="2">DUF2269 family protein</fullName>
    </submittedName>
</protein>
<accession>A0AAJ1IFZ7</accession>
<organism evidence="2 3">
    <name type="scientific">Candidatus Thalassospirochaeta sargassi</name>
    <dbReference type="NCBI Taxonomy" id="3119039"/>
    <lineage>
        <taxon>Bacteria</taxon>
        <taxon>Pseudomonadati</taxon>
        <taxon>Spirochaetota</taxon>
        <taxon>Spirochaetia</taxon>
        <taxon>Spirochaetales</taxon>
        <taxon>Spirochaetaceae</taxon>
        <taxon>Candidatus Thalassospirochaeta</taxon>
    </lineage>
</organism>
<reference evidence="2 3" key="1">
    <citation type="submission" date="2022-12" db="EMBL/GenBank/DDBJ databases">
        <title>Metagenome assembled genome from gulf of manar.</title>
        <authorList>
            <person name="Kohli P."/>
            <person name="Pk S."/>
            <person name="Venkata Ramana C."/>
            <person name="Sasikala C."/>
        </authorList>
    </citation>
    <scope>NUCLEOTIDE SEQUENCE [LARGE SCALE GENOMIC DNA]</scope>
    <source>
        <strain evidence="2">JB008</strain>
    </source>
</reference>
<feature type="transmembrane region" description="Helical" evidence="1">
    <location>
        <begin position="176"/>
        <end position="193"/>
    </location>
</feature>
<dbReference type="Pfam" id="PF10027">
    <property type="entry name" value="DUF2269"/>
    <property type="match status" value="1"/>
</dbReference>
<dbReference type="AlphaFoldDB" id="A0AAJ1IFZ7"/>
<keyword evidence="1" id="KW-1133">Transmembrane helix</keyword>
<keyword evidence="1" id="KW-0812">Transmembrane</keyword>
<feature type="transmembrane region" description="Helical" evidence="1">
    <location>
        <begin position="44"/>
        <end position="68"/>
    </location>
</feature>
<dbReference type="EMBL" id="JAQQAL010000006">
    <property type="protein sequence ID" value="MDC7225471.1"/>
    <property type="molecule type" value="Genomic_DNA"/>
</dbReference>
<feature type="transmembrane region" description="Helical" evidence="1">
    <location>
        <begin position="12"/>
        <end position="32"/>
    </location>
</feature>
<dbReference type="Proteomes" id="UP001221217">
    <property type="component" value="Unassembled WGS sequence"/>
</dbReference>
<comment type="caution">
    <text evidence="2">The sequence shown here is derived from an EMBL/GenBank/DDBJ whole genome shotgun (WGS) entry which is preliminary data.</text>
</comment>
<proteinExistence type="predicted"/>
<dbReference type="InterPro" id="IPR018729">
    <property type="entry name" value="DUF2269_transmembrane"/>
</dbReference>